<sequence length="240" mass="28351">MKKIFLCFSSGDRYTIVNSVLYHLKKYHMPIWYDYHELTLGDNRIRGNFDLGLDTCNYAVVIISPNMFNCPCGNDELNEIKTRYEKGTIQVFPIFYKVKACELPEKYNWLTFLIYNELSNESGTLSTCNQIVYKIIKDELNGYSVRNLSKFIAYPDKYISSALYTYRQTDKDNFNARFTILYMIYLYLNFKGSIISDMHRCILDRMCKLTQLNIAFPHKEILIVETILIILLNEYNKTNH</sequence>
<dbReference type="RefSeq" id="WP_154567923.1">
    <property type="nucleotide sequence ID" value="NZ_VUMB01000070.1"/>
</dbReference>
<dbReference type="InterPro" id="IPR000157">
    <property type="entry name" value="TIR_dom"/>
</dbReference>
<gene>
    <name evidence="2" type="ORF">FYJ37_17315</name>
</gene>
<feature type="domain" description="TIR" evidence="1">
    <location>
        <begin position="1"/>
        <end position="139"/>
    </location>
</feature>
<accession>A0A844FBM9</accession>
<name>A0A844FBM9_CLOSV</name>
<protein>
    <submittedName>
        <fullName evidence="2">TIR domain-containing protein</fullName>
    </submittedName>
</protein>
<dbReference type="GO" id="GO:0007165">
    <property type="term" value="P:signal transduction"/>
    <property type="evidence" value="ECO:0007669"/>
    <property type="project" value="InterPro"/>
</dbReference>
<dbReference type="InterPro" id="IPR035897">
    <property type="entry name" value="Toll_tir_struct_dom_sf"/>
</dbReference>
<dbReference type="EMBL" id="VUMB01000070">
    <property type="protein sequence ID" value="MSS42007.1"/>
    <property type="molecule type" value="Genomic_DNA"/>
</dbReference>
<proteinExistence type="predicted"/>
<dbReference type="Proteomes" id="UP000462363">
    <property type="component" value="Unassembled WGS sequence"/>
</dbReference>
<evidence type="ECO:0000313" key="2">
    <source>
        <dbReference type="EMBL" id="MSS42007.1"/>
    </source>
</evidence>
<evidence type="ECO:0000313" key="3">
    <source>
        <dbReference type="Proteomes" id="UP000462363"/>
    </source>
</evidence>
<organism evidence="2 3">
    <name type="scientific">Clostridium scindens (strain JCM 10418 / VPI 12708)</name>
    <dbReference type="NCBI Taxonomy" id="29347"/>
    <lineage>
        <taxon>Bacteria</taxon>
        <taxon>Bacillati</taxon>
        <taxon>Bacillota</taxon>
        <taxon>Clostridia</taxon>
        <taxon>Lachnospirales</taxon>
        <taxon>Lachnospiraceae</taxon>
    </lineage>
</organism>
<dbReference type="AlphaFoldDB" id="A0A844FBM9"/>
<dbReference type="Gene3D" id="3.40.50.10140">
    <property type="entry name" value="Toll/interleukin-1 receptor homology (TIR) domain"/>
    <property type="match status" value="1"/>
</dbReference>
<reference evidence="2 3" key="1">
    <citation type="submission" date="2019-08" db="EMBL/GenBank/DDBJ databases">
        <title>In-depth cultivation of the pig gut microbiome towards novel bacterial diversity and tailored functional studies.</title>
        <authorList>
            <person name="Wylensek D."/>
            <person name="Hitch T.C.A."/>
            <person name="Clavel T."/>
        </authorList>
    </citation>
    <scope>NUCLEOTIDE SEQUENCE [LARGE SCALE GENOMIC DNA]</scope>
    <source>
        <strain evidence="2 3">BL-389-WT-3D</strain>
    </source>
</reference>
<dbReference type="SUPFAM" id="SSF52200">
    <property type="entry name" value="Toll/Interleukin receptor TIR domain"/>
    <property type="match status" value="1"/>
</dbReference>
<dbReference type="PROSITE" id="PS50104">
    <property type="entry name" value="TIR"/>
    <property type="match status" value="1"/>
</dbReference>
<evidence type="ECO:0000259" key="1">
    <source>
        <dbReference type="PROSITE" id="PS50104"/>
    </source>
</evidence>
<dbReference type="Pfam" id="PF13676">
    <property type="entry name" value="TIR_2"/>
    <property type="match status" value="1"/>
</dbReference>
<comment type="caution">
    <text evidence="2">The sequence shown here is derived from an EMBL/GenBank/DDBJ whole genome shotgun (WGS) entry which is preliminary data.</text>
</comment>